<dbReference type="RefSeq" id="WP_304181981.1">
    <property type="nucleotide sequence ID" value="NZ_DRGM01000101.1"/>
</dbReference>
<organism evidence="2">
    <name type="scientific">Pseudoalteromonas prydzensis</name>
    <dbReference type="NCBI Taxonomy" id="182141"/>
    <lineage>
        <taxon>Bacteria</taxon>
        <taxon>Pseudomonadati</taxon>
        <taxon>Pseudomonadota</taxon>
        <taxon>Gammaproteobacteria</taxon>
        <taxon>Alteromonadales</taxon>
        <taxon>Pseudoalteromonadaceae</taxon>
        <taxon>Pseudoalteromonas</taxon>
    </lineage>
</organism>
<dbReference type="Proteomes" id="UP000886188">
    <property type="component" value="Unassembled WGS sequence"/>
</dbReference>
<dbReference type="AlphaFoldDB" id="A0A7V1CYK1"/>
<evidence type="ECO:0000259" key="1">
    <source>
        <dbReference type="Pfam" id="PF22557"/>
    </source>
</evidence>
<reference evidence="2" key="1">
    <citation type="journal article" date="2020" name="mSystems">
        <title>Genome- and Community-Level Interaction Insights into Carbon Utilization and Element Cycling Functions of Hydrothermarchaeota in Hydrothermal Sediment.</title>
        <authorList>
            <person name="Zhou Z."/>
            <person name="Liu Y."/>
            <person name="Xu W."/>
            <person name="Pan J."/>
            <person name="Luo Z.H."/>
            <person name="Li M."/>
        </authorList>
    </citation>
    <scope>NUCLEOTIDE SEQUENCE [LARGE SCALE GENOMIC DNA]</scope>
    <source>
        <strain evidence="2">HyVt-346</strain>
    </source>
</reference>
<dbReference type="InterPro" id="IPR054335">
    <property type="entry name" value="DuOB_dom"/>
</dbReference>
<dbReference type="Pfam" id="PF22557">
    <property type="entry name" value="DuOB"/>
    <property type="match status" value="1"/>
</dbReference>
<accession>A0A7V1CYK1</accession>
<gene>
    <name evidence="2" type="ORF">ENH88_09535</name>
</gene>
<dbReference type="EMBL" id="DRGM01000101">
    <property type="protein sequence ID" value="HEA16668.1"/>
    <property type="molecule type" value="Genomic_DNA"/>
</dbReference>
<sequence>MSQTEIVILANSVKHGQHCVAGKCMNTGRWIRPVSNAQGAELSHEQAKYQNPYGTYGVKPLQKIRMGLSQHVPLPHQPENYLIDGNLWHQNYSIGLSELRNYLDQPVDIWGQGNRVQHTSIAFGVYKVIQSLYLIQVAGLSLHHTDDGKRRASFTYNDVEYDLAVTDPKFDELVIDNREVNQILCISLGEEHNGYCYKLVATIF</sequence>
<feature type="domain" description="Dual OB-containing" evidence="1">
    <location>
        <begin position="5"/>
        <end position="203"/>
    </location>
</feature>
<proteinExistence type="predicted"/>
<protein>
    <recommendedName>
        <fullName evidence="1">Dual OB-containing domain-containing protein</fullName>
    </recommendedName>
</protein>
<name>A0A7V1CYK1_9GAMM</name>
<evidence type="ECO:0000313" key="2">
    <source>
        <dbReference type="EMBL" id="HEA16668.1"/>
    </source>
</evidence>
<comment type="caution">
    <text evidence="2">The sequence shown here is derived from an EMBL/GenBank/DDBJ whole genome shotgun (WGS) entry which is preliminary data.</text>
</comment>